<dbReference type="InterPro" id="IPR020549">
    <property type="entry name" value="YbeY_CS"/>
</dbReference>
<feature type="binding site" evidence="7">
    <location>
        <position position="116"/>
    </location>
    <ligand>
        <name>Zn(2+)</name>
        <dbReference type="ChEBI" id="CHEBI:29105"/>
        <note>catalytic</note>
    </ligand>
</feature>
<proteinExistence type="inferred from homology"/>
<name>A0A937W2V0_UNCTE</name>
<accession>A0A937W2V0</accession>
<feature type="binding site" evidence="7">
    <location>
        <position position="122"/>
    </location>
    <ligand>
        <name>Zn(2+)</name>
        <dbReference type="ChEBI" id="CHEBI:29105"/>
        <note>catalytic</note>
    </ligand>
</feature>
<evidence type="ECO:0000313" key="9">
    <source>
        <dbReference type="Proteomes" id="UP000712673"/>
    </source>
</evidence>
<keyword evidence="5 7" id="KW-0378">Hydrolase</keyword>
<evidence type="ECO:0000256" key="6">
    <source>
        <dbReference type="ARBA" id="ARBA00022833"/>
    </source>
</evidence>
<evidence type="ECO:0000256" key="1">
    <source>
        <dbReference type="ARBA" id="ARBA00010875"/>
    </source>
</evidence>
<dbReference type="Pfam" id="PF02130">
    <property type="entry name" value="YbeY"/>
    <property type="match status" value="1"/>
</dbReference>
<evidence type="ECO:0000256" key="7">
    <source>
        <dbReference type="HAMAP-Rule" id="MF_00009"/>
    </source>
</evidence>
<dbReference type="GO" id="GO:0008270">
    <property type="term" value="F:zinc ion binding"/>
    <property type="evidence" value="ECO:0007669"/>
    <property type="project" value="UniProtKB-UniRule"/>
</dbReference>
<keyword evidence="4 7" id="KW-0255">Endonuclease</keyword>
<comment type="cofactor">
    <cofactor evidence="7">
        <name>Zn(2+)</name>
        <dbReference type="ChEBI" id="CHEBI:29105"/>
    </cofactor>
    <text evidence="7">Binds 1 zinc ion.</text>
</comment>
<dbReference type="EC" id="3.1.-.-" evidence="7"/>
<comment type="subcellular location">
    <subcellularLocation>
        <location evidence="7">Cytoplasm</location>
    </subcellularLocation>
</comment>
<keyword evidence="7" id="KW-0963">Cytoplasm</keyword>
<dbReference type="PANTHER" id="PTHR46986">
    <property type="entry name" value="ENDORIBONUCLEASE YBEY, CHLOROPLASTIC"/>
    <property type="match status" value="1"/>
</dbReference>
<protein>
    <recommendedName>
        <fullName evidence="7">Endoribonuclease YbeY</fullName>
        <ecNumber evidence="7">3.1.-.-</ecNumber>
    </recommendedName>
</protein>
<dbReference type="SUPFAM" id="SSF55486">
    <property type="entry name" value="Metalloproteases ('zincins'), catalytic domain"/>
    <property type="match status" value="1"/>
</dbReference>
<feature type="binding site" evidence="7">
    <location>
        <position position="112"/>
    </location>
    <ligand>
        <name>Zn(2+)</name>
        <dbReference type="ChEBI" id="CHEBI:29105"/>
        <note>catalytic</note>
    </ligand>
</feature>
<dbReference type="PANTHER" id="PTHR46986:SF1">
    <property type="entry name" value="ENDORIBONUCLEASE YBEY, CHLOROPLASTIC"/>
    <property type="match status" value="1"/>
</dbReference>
<organism evidence="8 9">
    <name type="scientific">Tectimicrobiota bacterium</name>
    <dbReference type="NCBI Taxonomy" id="2528274"/>
    <lineage>
        <taxon>Bacteria</taxon>
        <taxon>Pseudomonadati</taxon>
        <taxon>Nitrospinota/Tectimicrobiota group</taxon>
        <taxon>Candidatus Tectimicrobiota</taxon>
    </lineage>
</organism>
<evidence type="ECO:0000256" key="5">
    <source>
        <dbReference type="ARBA" id="ARBA00022801"/>
    </source>
</evidence>
<dbReference type="PROSITE" id="PS01306">
    <property type="entry name" value="UPF0054"/>
    <property type="match status" value="1"/>
</dbReference>
<keyword evidence="6 7" id="KW-0862">Zinc</keyword>
<dbReference type="NCBIfam" id="TIGR00043">
    <property type="entry name" value="rRNA maturation RNase YbeY"/>
    <property type="match status" value="1"/>
</dbReference>
<dbReference type="InterPro" id="IPR023091">
    <property type="entry name" value="MetalPrtase_cat_dom_sf_prd"/>
</dbReference>
<dbReference type="GO" id="GO:0006364">
    <property type="term" value="P:rRNA processing"/>
    <property type="evidence" value="ECO:0007669"/>
    <property type="project" value="UniProtKB-UniRule"/>
</dbReference>
<dbReference type="AlphaFoldDB" id="A0A937W2V0"/>
<sequence>MALQVHNRQRTVPIHTAIVKQQVLRMMQYLHCAEQELSVVFGSDRLLQQLNRTYRQKDRPTNVLAFPQSPTYEGEPASPVLGDVVVSLTTAAREAQELQQTLEERVVYLLLHGLLHLLGHDHEGSAAQRRRMEALEGQVLAHLQA</sequence>
<dbReference type="InterPro" id="IPR002036">
    <property type="entry name" value="YbeY"/>
</dbReference>
<keyword evidence="7" id="KW-0690">Ribosome biogenesis</keyword>
<comment type="function">
    <text evidence="7">Single strand-specific metallo-endoribonuclease involved in late-stage 70S ribosome quality control and in maturation of the 3' terminus of the 16S rRNA.</text>
</comment>
<keyword evidence="3 7" id="KW-0479">Metal-binding</keyword>
<evidence type="ECO:0000256" key="4">
    <source>
        <dbReference type="ARBA" id="ARBA00022759"/>
    </source>
</evidence>
<keyword evidence="2 7" id="KW-0540">Nuclease</keyword>
<gene>
    <name evidence="7 8" type="primary">ybeY</name>
    <name evidence="8" type="ORF">FJZ47_19280</name>
</gene>
<dbReference type="EMBL" id="VGLS01000726">
    <property type="protein sequence ID" value="MBM3225919.1"/>
    <property type="molecule type" value="Genomic_DNA"/>
</dbReference>
<evidence type="ECO:0000256" key="2">
    <source>
        <dbReference type="ARBA" id="ARBA00022722"/>
    </source>
</evidence>
<dbReference type="Proteomes" id="UP000712673">
    <property type="component" value="Unassembled WGS sequence"/>
</dbReference>
<evidence type="ECO:0000256" key="3">
    <source>
        <dbReference type="ARBA" id="ARBA00022723"/>
    </source>
</evidence>
<dbReference type="HAMAP" id="MF_00009">
    <property type="entry name" value="Endoribonucl_YbeY"/>
    <property type="match status" value="1"/>
</dbReference>
<dbReference type="GO" id="GO:0004222">
    <property type="term" value="F:metalloendopeptidase activity"/>
    <property type="evidence" value="ECO:0007669"/>
    <property type="project" value="InterPro"/>
</dbReference>
<comment type="similarity">
    <text evidence="1 7">Belongs to the endoribonuclease YbeY family.</text>
</comment>
<dbReference type="GO" id="GO:0004521">
    <property type="term" value="F:RNA endonuclease activity"/>
    <property type="evidence" value="ECO:0007669"/>
    <property type="project" value="UniProtKB-UniRule"/>
</dbReference>
<dbReference type="Gene3D" id="3.40.390.30">
    <property type="entry name" value="Metalloproteases ('zincins'), catalytic domain"/>
    <property type="match status" value="1"/>
</dbReference>
<reference evidence="8" key="1">
    <citation type="submission" date="2019-03" db="EMBL/GenBank/DDBJ databases">
        <title>Lake Tanganyika Metagenome-Assembled Genomes (MAGs).</title>
        <authorList>
            <person name="Tran P."/>
        </authorList>
    </citation>
    <scope>NUCLEOTIDE SEQUENCE</scope>
    <source>
        <strain evidence="8">K_DeepCast_65m_m2_066</strain>
    </source>
</reference>
<dbReference type="GO" id="GO:0005737">
    <property type="term" value="C:cytoplasm"/>
    <property type="evidence" value="ECO:0007669"/>
    <property type="project" value="UniProtKB-SubCell"/>
</dbReference>
<keyword evidence="7" id="KW-0698">rRNA processing</keyword>
<evidence type="ECO:0000313" key="8">
    <source>
        <dbReference type="EMBL" id="MBM3225919.1"/>
    </source>
</evidence>
<comment type="caution">
    <text evidence="8">The sequence shown here is derived from an EMBL/GenBank/DDBJ whole genome shotgun (WGS) entry which is preliminary data.</text>
</comment>